<name>A0A0P1AAF8_PLAHL</name>
<dbReference type="EMBL" id="CCYD01000288">
    <property type="protein sequence ID" value="CEG37582.1"/>
    <property type="molecule type" value="Genomic_DNA"/>
</dbReference>
<feature type="repeat" description="ARM" evidence="1">
    <location>
        <begin position="281"/>
        <end position="323"/>
    </location>
</feature>
<dbReference type="PROSITE" id="PS50176">
    <property type="entry name" value="ARM_REPEAT"/>
    <property type="match status" value="1"/>
</dbReference>
<reference evidence="3" key="1">
    <citation type="submission" date="2014-09" db="EMBL/GenBank/DDBJ databases">
        <authorList>
            <person name="Sharma Rahul"/>
            <person name="Thines Marco"/>
        </authorList>
    </citation>
    <scope>NUCLEOTIDE SEQUENCE [LARGE SCALE GENOMIC DNA]</scope>
</reference>
<dbReference type="OMA" id="VWQHDVI"/>
<evidence type="ECO:0000313" key="2">
    <source>
        <dbReference type="EMBL" id="CEG37582.1"/>
    </source>
</evidence>
<dbReference type="SUPFAM" id="SSF48371">
    <property type="entry name" value="ARM repeat"/>
    <property type="match status" value="1"/>
</dbReference>
<protein>
    <submittedName>
        <fullName evidence="2">FOG: Armadillo/beta-catenin-like repeats</fullName>
    </submittedName>
</protein>
<sequence>MFTIDALIKSAKASESQSLTLSKKRSTSQHLTLVAAKGEINDIPYERVSEAFGFDNHPHVLNALVEGDILLRCRVLEALTTVLALPQELVIYMKYGILELVVSLIVIGLDEGKTNRSTQLSESEIKVQELSARVLSVMAMSVCAHSEILKDEIITRIKPVFAAASSKRTCEHLYHALLSSTGSFTRARRLTSAGYLSVVLDHLKSHRLNDALRICALKLLKNLVNDGTNDTTNHALELGVIAQCYKQLHSPNHEVRTASCDALAALGFMDKVRKAVVKHSEVVPRLCMLLNDKQQMVEASSAGALMTLAAHDEIKRQIVANKGLANINQLLQTKMVPLQLHTTKLVAVVAAHPEARRLLNVPATTQRLHTLIQGEDSMLAKSAQVALAAVQRQV</sequence>
<dbReference type="STRING" id="4781.A0A0P1AAF8"/>
<dbReference type="InterPro" id="IPR042856">
    <property type="entry name" value="RSP14"/>
</dbReference>
<evidence type="ECO:0000256" key="1">
    <source>
        <dbReference type="PROSITE-ProRule" id="PRU00259"/>
    </source>
</evidence>
<dbReference type="AlphaFoldDB" id="A0A0P1AAF8"/>
<dbReference type="InterPro" id="IPR011989">
    <property type="entry name" value="ARM-like"/>
</dbReference>
<dbReference type="RefSeq" id="XP_024573951.1">
    <property type="nucleotide sequence ID" value="XM_024722923.1"/>
</dbReference>
<accession>A0A0P1AAF8</accession>
<keyword evidence="3" id="KW-1185">Reference proteome</keyword>
<dbReference type="OrthoDB" id="409644at2759"/>
<evidence type="ECO:0000313" key="3">
    <source>
        <dbReference type="Proteomes" id="UP000054928"/>
    </source>
</evidence>
<organism evidence="2 3">
    <name type="scientific">Plasmopara halstedii</name>
    <name type="common">Downy mildew of sunflower</name>
    <dbReference type="NCBI Taxonomy" id="4781"/>
    <lineage>
        <taxon>Eukaryota</taxon>
        <taxon>Sar</taxon>
        <taxon>Stramenopiles</taxon>
        <taxon>Oomycota</taxon>
        <taxon>Peronosporomycetes</taxon>
        <taxon>Peronosporales</taxon>
        <taxon>Peronosporaceae</taxon>
        <taxon>Plasmopara</taxon>
    </lineage>
</organism>
<dbReference type="GeneID" id="36400416"/>
<dbReference type="InterPro" id="IPR016024">
    <property type="entry name" value="ARM-type_fold"/>
</dbReference>
<proteinExistence type="predicted"/>
<dbReference type="Gene3D" id="1.25.10.10">
    <property type="entry name" value="Leucine-rich Repeat Variant"/>
    <property type="match status" value="1"/>
</dbReference>
<dbReference type="PANTHER" id="PTHR15599:SF1">
    <property type="entry name" value="RADIAL SPOKE HEAD 14 HOMOLOG"/>
    <property type="match status" value="1"/>
</dbReference>
<dbReference type="InterPro" id="IPR000225">
    <property type="entry name" value="Armadillo"/>
</dbReference>
<dbReference type="Proteomes" id="UP000054928">
    <property type="component" value="Unassembled WGS sequence"/>
</dbReference>
<dbReference type="PANTHER" id="PTHR15599">
    <property type="entry name" value="RTDR1"/>
    <property type="match status" value="1"/>
</dbReference>